<dbReference type="Proteomes" id="UP000298017">
    <property type="component" value="Unassembled WGS sequence"/>
</dbReference>
<name>A0AAX2SJQ0_KOCRH</name>
<dbReference type="EMBL" id="SPNK01000001">
    <property type="protein sequence ID" value="TFI03311.1"/>
    <property type="molecule type" value="Genomic_DNA"/>
</dbReference>
<keyword evidence="2" id="KW-1185">Reference proteome</keyword>
<proteinExistence type="predicted"/>
<sequence length="186" mass="20664">MARGFKRTRKGIVGRFEAPEVRLLQKLFSDVAETLAPEPRDTDDPLEALVGWDEDVAEPTDPALRRLLPAASSDPEQAAEFRRLTDRSLRERRIAALRASSLALESDPVVLTTEQAQDVARALNDVRLVLASRLGIDSPQDAERVAELTDFGTAQTVEQYMGVVYNFVSWLQETLMEALLKTLPSS</sequence>
<dbReference type="AlphaFoldDB" id="A0AAX2SJQ0"/>
<accession>A0AAX2SJQ0</accession>
<dbReference type="RefSeq" id="WP_019309334.1">
    <property type="nucleotide sequence ID" value="NZ_CABMOG010000005.1"/>
</dbReference>
<evidence type="ECO:0000313" key="2">
    <source>
        <dbReference type="Proteomes" id="UP000298017"/>
    </source>
</evidence>
<organism evidence="1 2">
    <name type="scientific">Kocuria rhizophila</name>
    <dbReference type="NCBI Taxonomy" id="72000"/>
    <lineage>
        <taxon>Bacteria</taxon>
        <taxon>Bacillati</taxon>
        <taxon>Actinomycetota</taxon>
        <taxon>Actinomycetes</taxon>
        <taxon>Micrococcales</taxon>
        <taxon>Micrococcaceae</taxon>
        <taxon>Kocuria</taxon>
    </lineage>
</organism>
<comment type="caution">
    <text evidence="1">The sequence shown here is derived from an EMBL/GenBank/DDBJ whole genome shotgun (WGS) entry which is preliminary data.</text>
</comment>
<dbReference type="InterPro" id="IPR018561">
    <property type="entry name" value="AosR"/>
</dbReference>
<gene>
    <name evidence="1" type="ORF">E4P33_02060</name>
</gene>
<protein>
    <submittedName>
        <fullName evidence="1">DUF2017 domain-containing protein</fullName>
    </submittedName>
</protein>
<dbReference type="Pfam" id="PF09438">
    <property type="entry name" value="DUF2017"/>
    <property type="match status" value="1"/>
</dbReference>
<evidence type="ECO:0000313" key="1">
    <source>
        <dbReference type="EMBL" id="TFI03311.1"/>
    </source>
</evidence>
<reference evidence="1 2" key="1">
    <citation type="submission" date="2019-03" db="EMBL/GenBank/DDBJ databases">
        <title>Genome Sequencing and Assembly of Various Microbes Isolated from Alder Root Nodule.</title>
        <authorList>
            <person name="Swanson E."/>
            <person name="Sevigny J.L."/>
            <person name="Pesce C."/>
            <person name="Davis I."/>
            <person name="Kleiner V."/>
            <person name="Tisa L."/>
        </authorList>
    </citation>
    <scope>NUCLEOTIDE SEQUENCE [LARGE SCALE GENOMIC DNA]</scope>
    <source>
        <strain evidence="1 2">4R-31</strain>
    </source>
</reference>